<name>A0ABR9IWU6_RHIVS</name>
<proteinExistence type="predicted"/>
<evidence type="ECO:0000313" key="3">
    <source>
        <dbReference type="Proteomes" id="UP000620262"/>
    </source>
</evidence>
<gene>
    <name evidence="2" type="ORF">H4W29_004893</name>
</gene>
<reference evidence="2 3" key="1">
    <citation type="submission" date="2020-10" db="EMBL/GenBank/DDBJ databases">
        <title>Sequencing the genomes of 1000 actinobacteria strains.</title>
        <authorList>
            <person name="Klenk H.-P."/>
        </authorList>
    </citation>
    <scope>NUCLEOTIDE SEQUENCE [LARGE SCALE GENOMIC DNA]</scope>
    <source>
        <strain evidence="2 3">DSM 7307</strain>
    </source>
</reference>
<dbReference type="Pfam" id="PF13692">
    <property type="entry name" value="Glyco_trans_1_4"/>
    <property type="match status" value="1"/>
</dbReference>
<dbReference type="Gene3D" id="3.40.50.2000">
    <property type="entry name" value="Glycogen Phosphorylase B"/>
    <property type="match status" value="2"/>
</dbReference>
<dbReference type="InterPro" id="IPR028098">
    <property type="entry name" value="Glyco_trans_4-like_N"/>
</dbReference>
<dbReference type="EMBL" id="JADBEC010000002">
    <property type="protein sequence ID" value="MBE1507648.1"/>
    <property type="molecule type" value="Genomic_DNA"/>
</dbReference>
<dbReference type="PANTHER" id="PTHR45947:SF3">
    <property type="entry name" value="SULFOQUINOVOSYL TRANSFERASE SQD2"/>
    <property type="match status" value="1"/>
</dbReference>
<keyword evidence="3" id="KW-1185">Reference proteome</keyword>
<protein>
    <submittedName>
        <fullName evidence="2">Glycosyltransferase involved in cell wall biosynthesis</fullName>
    </submittedName>
</protein>
<evidence type="ECO:0000313" key="2">
    <source>
        <dbReference type="EMBL" id="MBE1507648.1"/>
    </source>
</evidence>
<dbReference type="InterPro" id="IPR050194">
    <property type="entry name" value="Glycosyltransferase_grp1"/>
</dbReference>
<evidence type="ECO:0000259" key="1">
    <source>
        <dbReference type="Pfam" id="PF13439"/>
    </source>
</evidence>
<dbReference type="SUPFAM" id="SSF53756">
    <property type="entry name" value="UDP-Glycosyltransferase/glycogen phosphorylase"/>
    <property type="match status" value="1"/>
</dbReference>
<sequence length="459" mass="49238">MPIIAVAMFVISGNWRAKLTSPIAPGSRPSQSFLKALVALSSISPRLNPPNIHMSSTKLKHAGDMKRDQLAEGGLMPVNLQSIGARSRNLLSPSIDGKVSSSAMRKLRILHLLFADEIAGSERHCIDLANGQAALGHEIHVAGFRGSPIIPLLSDKVNFHGFSTALLRGMRLRQLIARAGIEVAHAHHSPGSRALASVPDGVTTIATLHVGFKPKRHARMNGVICVNRDQLSRLAGYDGQAGLISNWLPDAASGEAVDLRSKLNLPRETRLVGAVGRLHPSKGNDVLIAAFRRSAPENTALVIVGEGPQRSELKKIAGGDRRIHLPGYTDNVSGFLRNLDLFVSPSREESFGLAILEAMREGLPIIATATKGPSEYLHGHPVALVQPGSIDDMSAALTDAFKPQGVVSHARVGYDLTAFSRSTGIANVLDFYCEVADRKQRVDTSLAKAPLLYVCQTQE</sequence>
<organism evidence="2 3">
    <name type="scientific">Rhizobium viscosum</name>
    <name type="common">Arthrobacter viscosus</name>
    <dbReference type="NCBI Taxonomy" id="1673"/>
    <lineage>
        <taxon>Bacteria</taxon>
        <taxon>Pseudomonadati</taxon>
        <taxon>Pseudomonadota</taxon>
        <taxon>Alphaproteobacteria</taxon>
        <taxon>Hyphomicrobiales</taxon>
        <taxon>Rhizobiaceae</taxon>
        <taxon>Rhizobium/Agrobacterium group</taxon>
        <taxon>Rhizobium</taxon>
    </lineage>
</organism>
<dbReference type="PANTHER" id="PTHR45947">
    <property type="entry name" value="SULFOQUINOVOSYL TRANSFERASE SQD2"/>
    <property type="match status" value="1"/>
</dbReference>
<dbReference type="RefSeq" id="WP_246517431.1">
    <property type="nucleotide sequence ID" value="NZ_BAAAVL010000002.1"/>
</dbReference>
<dbReference type="Pfam" id="PF13439">
    <property type="entry name" value="Glyco_transf_4"/>
    <property type="match status" value="1"/>
</dbReference>
<comment type="caution">
    <text evidence="2">The sequence shown here is derived from an EMBL/GenBank/DDBJ whole genome shotgun (WGS) entry which is preliminary data.</text>
</comment>
<dbReference type="CDD" id="cd03811">
    <property type="entry name" value="GT4_GT28_WabH-like"/>
    <property type="match status" value="1"/>
</dbReference>
<feature type="domain" description="Glycosyltransferase subfamily 4-like N-terminal" evidence="1">
    <location>
        <begin position="120"/>
        <end position="222"/>
    </location>
</feature>
<dbReference type="Proteomes" id="UP000620262">
    <property type="component" value="Unassembled WGS sequence"/>
</dbReference>
<accession>A0ABR9IWU6</accession>